<name>A0A1F7GQC0_9BACT</name>
<feature type="transmembrane region" description="Helical" evidence="1">
    <location>
        <begin position="92"/>
        <end position="111"/>
    </location>
</feature>
<sequence>MVLPEIPTDWNIAVNLELQRLLLSLLLSFLLGMVISFIYKKTNRGFSYESSFAYTLVLITIIISSIMVTIGSNVALSLGLIGSLSIIRFRTAIKNSIDMAFLFWTIAIGLASGAQNYQVAVITTITLGVIILLLNKWKIFFRANSDYIAIIQSAPKQNVEQFTNIFRKNAIDWRVNSSVSNSDGLEITYSIQPRKKIEMTEVIQELNKLQTVKNVSLLTPETNLFI</sequence>
<evidence type="ECO:0000256" key="1">
    <source>
        <dbReference type="SAM" id="Phobius"/>
    </source>
</evidence>
<keyword evidence="1" id="KW-0812">Transmembrane</keyword>
<proteinExistence type="predicted"/>
<organism evidence="2 3">
    <name type="scientific">Candidatus Roizmanbacteria bacterium RIFCSPHIGHO2_01_FULL_39_8</name>
    <dbReference type="NCBI Taxonomy" id="1802033"/>
    <lineage>
        <taxon>Bacteria</taxon>
        <taxon>Candidatus Roizmaniibacteriota</taxon>
    </lineage>
</organism>
<evidence type="ECO:0000313" key="3">
    <source>
        <dbReference type="Proteomes" id="UP000177026"/>
    </source>
</evidence>
<evidence type="ECO:0000313" key="2">
    <source>
        <dbReference type="EMBL" id="OGK20826.1"/>
    </source>
</evidence>
<dbReference type="EMBL" id="MFZI01000029">
    <property type="protein sequence ID" value="OGK20826.1"/>
    <property type="molecule type" value="Genomic_DNA"/>
</dbReference>
<feature type="transmembrane region" description="Helical" evidence="1">
    <location>
        <begin position="117"/>
        <end position="134"/>
    </location>
</feature>
<accession>A0A1F7GQC0</accession>
<dbReference type="Pfam" id="PF16316">
    <property type="entry name" value="DUF4956"/>
    <property type="match status" value="1"/>
</dbReference>
<reference evidence="2 3" key="1">
    <citation type="journal article" date="2016" name="Nat. Commun.">
        <title>Thousands of microbial genomes shed light on interconnected biogeochemical processes in an aquifer system.</title>
        <authorList>
            <person name="Anantharaman K."/>
            <person name="Brown C.T."/>
            <person name="Hug L.A."/>
            <person name="Sharon I."/>
            <person name="Castelle C.J."/>
            <person name="Probst A.J."/>
            <person name="Thomas B.C."/>
            <person name="Singh A."/>
            <person name="Wilkins M.J."/>
            <person name="Karaoz U."/>
            <person name="Brodie E.L."/>
            <person name="Williams K.H."/>
            <person name="Hubbard S.S."/>
            <person name="Banfield J.F."/>
        </authorList>
    </citation>
    <scope>NUCLEOTIDE SEQUENCE [LARGE SCALE GENOMIC DNA]</scope>
</reference>
<keyword evidence="1" id="KW-0472">Membrane</keyword>
<dbReference type="AlphaFoldDB" id="A0A1F7GQC0"/>
<feature type="transmembrane region" description="Helical" evidence="1">
    <location>
        <begin position="21"/>
        <end position="39"/>
    </location>
</feature>
<keyword evidence="1" id="KW-1133">Transmembrane helix</keyword>
<feature type="transmembrane region" description="Helical" evidence="1">
    <location>
        <begin position="51"/>
        <end position="80"/>
    </location>
</feature>
<evidence type="ECO:0008006" key="4">
    <source>
        <dbReference type="Google" id="ProtNLM"/>
    </source>
</evidence>
<dbReference type="InterPro" id="IPR032531">
    <property type="entry name" value="DUF4956"/>
</dbReference>
<protein>
    <recommendedName>
        <fullName evidence="4">DUF4956 domain-containing protein</fullName>
    </recommendedName>
</protein>
<comment type="caution">
    <text evidence="2">The sequence shown here is derived from an EMBL/GenBank/DDBJ whole genome shotgun (WGS) entry which is preliminary data.</text>
</comment>
<gene>
    <name evidence="2" type="ORF">A2866_04070</name>
</gene>
<dbReference type="Proteomes" id="UP000177026">
    <property type="component" value="Unassembled WGS sequence"/>
</dbReference>